<dbReference type="InterPro" id="IPR011010">
    <property type="entry name" value="DNA_brk_join_enz"/>
</dbReference>
<dbReference type="Pfam" id="PF00589">
    <property type="entry name" value="Phage_integrase"/>
    <property type="match status" value="1"/>
</dbReference>
<dbReference type="InterPro" id="IPR002104">
    <property type="entry name" value="Integrase_catalytic"/>
</dbReference>
<feature type="region of interest" description="Disordered" evidence="2">
    <location>
        <begin position="364"/>
        <end position="455"/>
    </location>
</feature>
<proteinExistence type="predicted"/>
<evidence type="ECO:0000259" key="3">
    <source>
        <dbReference type="PROSITE" id="PS51898"/>
    </source>
</evidence>
<organism evidence="4 5">
    <name type="scientific">Natronomonas aquatica</name>
    <dbReference type="NCBI Taxonomy" id="2841590"/>
    <lineage>
        <taxon>Archaea</taxon>
        <taxon>Methanobacteriati</taxon>
        <taxon>Methanobacteriota</taxon>
        <taxon>Stenosarchaea group</taxon>
        <taxon>Halobacteria</taxon>
        <taxon>Halobacteriales</taxon>
        <taxon>Natronomonadaceae</taxon>
        <taxon>Natronomonas</taxon>
    </lineage>
</organism>
<dbReference type="SUPFAM" id="SSF56349">
    <property type="entry name" value="DNA breaking-rejoining enzymes"/>
    <property type="match status" value="1"/>
</dbReference>
<dbReference type="GO" id="GO:0003677">
    <property type="term" value="F:DNA binding"/>
    <property type="evidence" value="ECO:0007669"/>
    <property type="project" value="InterPro"/>
</dbReference>
<evidence type="ECO:0000313" key="4">
    <source>
        <dbReference type="EMBL" id="MCQ4334520.1"/>
    </source>
</evidence>
<evidence type="ECO:0000256" key="1">
    <source>
        <dbReference type="ARBA" id="ARBA00023172"/>
    </source>
</evidence>
<accession>A0A9R1CVB5</accession>
<dbReference type="Proteomes" id="UP001139494">
    <property type="component" value="Unassembled WGS sequence"/>
</dbReference>
<dbReference type="AlphaFoldDB" id="A0A9R1CVB5"/>
<feature type="compositionally biased region" description="Basic and acidic residues" evidence="2">
    <location>
        <begin position="371"/>
        <end position="387"/>
    </location>
</feature>
<feature type="domain" description="Tyr recombinase" evidence="3">
    <location>
        <begin position="198"/>
        <end position="379"/>
    </location>
</feature>
<evidence type="ECO:0000313" key="5">
    <source>
        <dbReference type="Proteomes" id="UP001139494"/>
    </source>
</evidence>
<dbReference type="GO" id="GO:0015074">
    <property type="term" value="P:DNA integration"/>
    <property type="evidence" value="ECO:0007669"/>
    <property type="project" value="InterPro"/>
</dbReference>
<evidence type="ECO:0000256" key="2">
    <source>
        <dbReference type="SAM" id="MobiDB-lite"/>
    </source>
</evidence>
<dbReference type="PROSITE" id="PS51898">
    <property type="entry name" value="TYR_RECOMBINASE"/>
    <property type="match status" value="1"/>
</dbReference>
<sequence length="455" mass="52374">MVEDTCTDDNSTELQQISEHLAELAGDSHVQIDDEYQSFYEWMRERGKNHVKEDELADRTASNYISRLDQLHRHAISLLDIENEVTIGPDQADELLLLLAKDTITKQNGELYDSKRKLSDALKKYFEWRYYTNDLEFEWQPGIKFSDGNHTSAAEFTYEEVGRILEVAQSYGKLPSYYETSSEERDRINGLVAQRLSKPKEAVNREDWRKADQSAKIWSLVSVGYDAGLTPIEVGRAKVSWYKPERQVLEIPTEAASKEREKEIISLSDDSDEAMSYWIRERRHLEKYDGANRLWLNREGNPYQSGSLCRLVRKLCDEAEVPYEDRPVRWYSLRHSIGQHMESDGSLNQTNDQLRHNTYETTVSTYGNSAAEERRETLNKSRSKAERAANNPEYEPYADVDIQTKFGQAKETVPEDAITSTDSGFHVNAHLKDTTGNRAEISRQLLSNEEPSSSS</sequence>
<feature type="compositionally biased region" description="Polar residues" evidence="2">
    <location>
        <begin position="444"/>
        <end position="455"/>
    </location>
</feature>
<keyword evidence="1" id="KW-0233">DNA recombination</keyword>
<name>A0A9R1CVB5_9EURY</name>
<dbReference type="RefSeq" id="WP_256030569.1">
    <property type="nucleotide sequence ID" value="NZ_JAHLKM010000027.1"/>
</dbReference>
<dbReference type="GO" id="GO:0006310">
    <property type="term" value="P:DNA recombination"/>
    <property type="evidence" value="ECO:0007669"/>
    <property type="project" value="UniProtKB-KW"/>
</dbReference>
<comment type="caution">
    <text evidence="4">The sequence shown here is derived from an EMBL/GenBank/DDBJ whole genome shotgun (WGS) entry which is preliminary data.</text>
</comment>
<reference evidence="4" key="1">
    <citation type="journal article" date="2023" name="Front. Microbiol.">
        <title>Genomic-based phylogenetic and metabolic analyses of the genus Natronomonas, and description of Natronomonas aquatica sp. nov.</title>
        <authorList>
            <person name="Garcia-Roldan A."/>
            <person name="Duran-Viseras A."/>
            <person name="de la Haba R.R."/>
            <person name="Corral P."/>
            <person name="Sanchez-Porro C."/>
            <person name="Ventosa A."/>
        </authorList>
    </citation>
    <scope>NUCLEOTIDE SEQUENCE</scope>
    <source>
        <strain evidence="4">F2-12</strain>
    </source>
</reference>
<dbReference type="Gene3D" id="1.10.443.10">
    <property type="entry name" value="Intergrase catalytic core"/>
    <property type="match status" value="1"/>
</dbReference>
<dbReference type="InterPro" id="IPR013762">
    <property type="entry name" value="Integrase-like_cat_sf"/>
</dbReference>
<protein>
    <recommendedName>
        <fullName evidence="3">Tyr recombinase domain-containing protein</fullName>
    </recommendedName>
</protein>
<dbReference type="EMBL" id="JAHLKM010000027">
    <property type="protein sequence ID" value="MCQ4334520.1"/>
    <property type="molecule type" value="Genomic_DNA"/>
</dbReference>
<keyword evidence="5" id="KW-1185">Reference proteome</keyword>
<gene>
    <name evidence="4" type="ORF">KM295_13755</name>
</gene>